<reference evidence="1" key="1">
    <citation type="submission" date="2022-04" db="EMBL/GenBank/DDBJ databases">
        <title>Jade perch genome.</title>
        <authorList>
            <person name="Chao B."/>
        </authorList>
    </citation>
    <scope>NUCLEOTIDE SEQUENCE</scope>
    <source>
        <strain evidence="1">CB-2022</strain>
    </source>
</reference>
<comment type="caution">
    <text evidence="1">The sequence shown here is derived from an EMBL/GenBank/DDBJ whole genome shotgun (WGS) entry which is preliminary data.</text>
</comment>
<keyword evidence="2" id="KW-1185">Reference proteome</keyword>
<dbReference type="Proteomes" id="UP000831701">
    <property type="component" value="Chromosome 5"/>
</dbReference>
<sequence length="508" mass="56455">PLCADEPPLPALLGGLRRPMGARRGGERRLLVLQRSPAANSRRVSRSASSGSWIIQFRSKCNISWRCSRRTCTRATVWSYSPVIDCRAVQGVPASRPVTAWIDSRTPATLFATDCVQLSNHVSVCVFLQMKSTDVDQGLFTDSYCKVCSAQLISESQRVAHYESYQATHVRNSGAAVNTVMENNQLPTDEVPAVIMLLTPQSRKHANKVRLYYMLHPVDGGCPAKKLRTDNGGDEGDVDKNKCCTLCNMSFTSAVVAQSHYQGKIHAKRLKLLLGEQPAITTKGIAPVQNALWVEMIDDLLLNVGVYFPCTDLLRSDLEKSGAKCSYVTYYRVMFLYCIWYSTASVQRQWCPSSEPLLKAVVASEASPSPVKSSPETSPMTSPRQRRDSDRYCQLCNAWFNNPGMAQQHYDGKKHKKNAARADLLEQLGKTLDMGEMKGAEPCIKFYVKSSVSSESIKPAYGQLDMQSLKRSYTCEVCSVTLNSVAQYHAHLQGSKHQNNLKNQICVQ</sequence>
<dbReference type="EMBL" id="CM041535">
    <property type="protein sequence ID" value="KAI3372229.1"/>
    <property type="molecule type" value="Genomic_DNA"/>
</dbReference>
<evidence type="ECO:0000313" key="2">
    <source>
        <dbReference type="Proteomes" id="UP000831701"/>
    </source>
</evidence>
<feature type="non-terminal residue" evidence="1">
    <location>
        <position position="1"/>
    </location>
</feature>
<gene>
    <name evidence="1" type="ORF">L3Q82_022741</name>
</gene>
<name>A0ACB8WWN6_9TELE</name>
<proteinExistence type="predicted"/>
<evidence type="ECO:0000313" key="1">
    <source>
        <dbReference type="EMBL" id="KAI3372229.1"/>
    </source>
</evidence>
<organism evidence="1 2">
    <name type="scientific">Scortum barcoo</name>
    <name type="common">barcoo grunter</name>
    <dbReference type="NCBI Taxonomy" id="214431"/>
    <lineage>
        <taxon>Eukaryota</taxon>
        <taxon>Metazoa</taxon>
        <taxon>Chordata</taxon>
        <taxon>Craniata</taxon>
        <taxon>Vertebrata</taxon>
        <taxon>Euteleostomi</taxon>
        <taxon>Actinopterygii</taxon>
        <taxon>Neopterygii</taxon>
        <taxon>Teleostei</taxon>
        <taxon>Neoteleostei</taxon>
        <taxon>Acanthomorphata</taxon>
        <taxon>Eupercaria</taxon>
        <taxon>Centrarchiformes</taxon>
        <taxon>Terapontoidei</taxon>
        <taxon>Terapontidae</taxon>
        <taxon>Scortum</taxon>
    </lineage>
</organism>
<protein>
    <submittedName>
        <fullName evidence="1">Uncharacterized protein</fullName>
    </submittedName>
</protein>
<accession>A0ACB8WWN6</accession>